<evidence type="ECO:0000313" key="3">
    <source>
        <dbReference type="Proteomes" id="UP000076154"/>
    </source>
</evidence>
<dbReference type="EMBL" id="LUEZ02000004">
    <property type="protein sequence ID" value="RDB30637.1"/>
    <property type="molecule type" value="Genomic_DNA"/>
</dbReference>
<protein>
    <recommendedName>
        <fullName evidence="4">Zn(2)-C6 fungal-type domain-containing protein</fullName>
    </recommendedName>
</protein>
<evidence type="ECO:0000256" key="1">
    <source>
        <dbReference type="SAM" id="MobiDB-lite"/>
    </source>
</evidence>
<proteinExistence type="predicted"/>
<dbReference type="AlphaFoldDB" id="A0A369KCN4"/>
<feature type="region of interest" description="Disordered" evidence="1">
    <location>
        <begin position="59"/>
        <end position="84"/>
    </location>
</feature>
<feature type="region of interest" description="Disordered" evidence="1">
    <location>
        <begin position="1"/>
        <end position="29"/>
    </location>
</feature>
<accession>A0A369KCN4</accession>
<sequence length="249" mass="26386">MAISPPRPTTPVREPTPPVLPPARSPSPEVQITGAAMNLARGGGDDDVVEVVGTRVTCPVMKKDKGATSQKGKGKGGESKDEGLEYYTGVDGEERVRTVGGRELGLYTACERCTKRKAGERCSGVSGRMCTRCSDSHVVCSNRPSRVRPAAASSAAGPSSSRTLPRETLVACTSLKRPATEAPSKGRSARHRRHAVGNPEVRDALNEFQWVTATLFLLAGRLLTMTVPGGLAEEEEDEGRESEDEGDAA</sequence>
<feature type="compositionally biased region" description="Pro residues" evidence="1">
    <location>
        <begin position="1"/>
        <end position="25"/>
    </location>
</feature>
<organism evidence="2 3">
    <name type="scientific">Hypsizygus marmoreus</name>
    <name type="common">White beech mushroom</name>
    <name type="synonym">Agaricus marmoreus</name>
    <dbReference type="NCBI Taxonomy" id="39966"/>
    <lineage>
        <taxon>Eukaryota</taxon>
        <taxon>Fungi</taxon>
        <taxon>Dikarya</taxon>
        <taxon>Basidiomycota</taxon>
        <taxon>Agaricomycotina</taxon>
        <taxon>Agaricomycetes</taxon>
        <taxon>Agaricomycetidae</taxon>
        <taxon>Agaricales</taxon>
        <taxon>Tricholomatineae</taxon>
        <taxon>Lyophyllaceae</taxon>
        <taxon>Hypsizygus</taxon>
    </lineage>
</organism>
<feature type="region of interest" description="Disordered" evidence="1">
    <location>
        <begin position="229"/>
        <end position="249"/>
    </location>
</feature>
<feature type="compositionally biased region" description="Low complexity" evidence="1">
    <location>
        <begin position="144"/>
        <end position="162"/>
    </location>
</feature>
<comment type="caution">
    <text evidence="2">The sequence shown here is derived from an EMBL/GenBank/DDBJ whole genome shotgun (WGS) entry which is preliminary data.</text>
</comment>
<dbReference type="Proteomes" id="UP000076154">
    <property type="component" value="Unassembled WGS sequence"/>
</dbReference>
<keyword evidence="3" id="KW-1185">Reference proteome</keyword>
<evidence type="ECO:0008006" key="4">
    <source>
        <dbReference type="Google" id="ProtNLM"/>
    </source>
</evidence>
<reference evidence="2" key="1">
    <citation type="submission" date="2018-04" db="EMBL/GenBank/DDBJ databases">
        <title>Whole genome sequencing of Hypsizygus marmoreus.</title>
        <authorList>
            <person name="Choi I.-G."/>
            <person name="Min B."/>
            <person name="Kim J.-G."/>
            <person name="Kim S."/>
            <person name="Oh Y.-L."/>
            <person name="Kong W.-S."/>
            <person name="Park H."/>
            <person name="Jeong J."/>
            <person name="Song E.-S."/>
        </authorList>
    </citation>
    <scope>NUCLEOTIDE SEQUENCE [LARGE SCALE GENOMIC DNA]</scope>
    <source>
        <strain evidence="2">51987-8</strain>
    </source>
</reference>
<evidence type="ECO:0000313" key="2">
    <source>
        <dbReference type="EMBL" id="RDB30637.1"/>
    </source>
</evidence>
<feature type="region of interest" description="Disordered" evidence="1">
    <location>
        <begin position="144"/>
        <end position="198"/>
    </location>
</feature>
<feature type="compositionally biased region" description="Acidic residues" evidence="1">
    <location>
        <begin position="232"/>
        <end position="249"/>
    </location>
</feature>
<name>A0A369KCN4_HYPMA</name>
<dbReference type="InParanoid" id="A0A369KCN4"/>
<gene>
    <name evidence="2" type="ORF">Hypma_005934</name>
</gene>